<feature type="region of interest" description="Disordered" evidence="1">
    <location>
        <begin position="288"/>
        <end position="319"/>
    </location>
</feature>
<name>A0A915AE65_PARUN</name>
<protein>
    <submittedName>
        <fullName evidence="4">Uncharacterized protein</fullName>
    </submittedName>
</protein>
<keyword evidence="3" id="KW-1185">Reference proteome</keyword>
<dbReference type="AlphaFoldDB" id="A0A915AE65"/>
<dbReference type="WBParaSite" id="PgR005X_g057_t04">
    <property type="protein sequence ID" value="PgR005X_g057_t04"/>
    <property type="gene ID" value="PgR005X_g057"/>
</dbReference>
<feature type="chain" id="PRO_5037387796" evidence="2">
    <location>
        <begin position="21"/>
        <end position="353"/>
    </location>
</feature>
<proteinExistence type="predicted"/>
<keyword evidence="2" id="KW-0732">Signal</keyword>
<dbReference type="Proteomes" id="UP000887569">
    <property type="component" value="Unplaced"/>
</dbReference>
<evidence type="ECO:0000256" key="2">
    <source>
        <dbReference type="SAM" id="SignalP"/>
    </source>
</evidence>
<feature type="signal peptide" evidence="2">
    <location>
        <begin position="1"/>
        <end position="20"/>
    </location>
</feature>
<sequence length="353" mass="38809">MNIFRLLVGLLRVLVWKLFLEFHRLQIKTLTTSTKNANEMIYTDMSIETAVDLVASCNTTLLRVHTGANDESFNPLTRKDVTNFGVAVEAFFPYVAVEKTIKVKGTGTLSPSSNPFVEQFVAANCSPFRESSTVSCALSSTTGQSYIEDSYGLHTGANFIAAIEDSDDERFMKFAERELAYDRMVISESMQEEANERFMLIKASQKATVALGTPSKLGETDTTMGSCISGAHVKCDISFNGSPLSHSSPKSENSAQRSEASNCYWKSAWISPGSSGLDINERNKKESFPLARLSSNGSDESVLSNANDDQEAGDHHEEVKQLDDVDISVNLLSVLRIATSYFDDSLPHFIKSL</sequence>
<organism evidence="3 4">
    <name type="scientific">Parascaris univalens</name>
    <name type="common">Nematode worm</name>
    <dbReference type="NCBI Taxonomy" id="6257"/>
    <lineage>
        <taxon>Eukaryota</taxon>
        <taxon>Metazoa</taxon>
        <taxon>Ecdysozoa</taxon>
        <taxon>Nematoda</taxon>
        <taxon>Chromadorea</taxon>
        <taxon>Rhabditida</taxon>
        <taxon>Spirurina</taxon>
        <taxon>Ascaridomorpha</taxon>
        <taxon>Ascaridoidea</taxon>
        <taxon>Ascarididae</taxon>
        <taxon>Parascaris</taxon>
    </lineage>
</organism>
<evidence type="ECO:0000313" key="4">
    <source>
        <dbReference type="WBParaSite" id="PgR005X_g057_t04"/>
    </source>
</evidence>
<reference evidence="4" key="1">
    <citation type="submission" date="2022-11" db="UniProtKB">
        <authorList>
            <consortium name="WormBaseParasite"/>
        </authorList>
    </citation>
    <scope>IDENTIFICATION</scope>
</reference>
<feature type="compositionally biased region" description="Polar residues" evidence="1">
    <location>
        <begin position="293"/>
        <end position="307"/>
    </location>
</feature>
<accession>A0A915AE65</accession>
<evidence type="ECO:0000256" key="1">
    <source>
        <dbReference type="SAM" id="MobiDB-lite"/>
    </source>
</evidence>
<evidence type="ECO:0000313" key="3">
    <source>
        <dbReference type="Proteomes" id="UP000887569"/>
    </source>
</evidence>